<dbReference type="RefSeq" id="WP_159461684.1">
    <property type="nucleotide sequence ID" value="NZ_FYEK01000035.1"/>
</dbReference>
<dbReference type="Gene3D" id="3.30.930.10">
    <property type="entry name" value="Bira Bifunctional Protein, Domain 2"/>
    <property type="match status" value="1"/>
</dbReference>
<organism evidence="7 8">
    <name type="scientific">Thermoflexus hugenholtzii JAD2</name>
    <dbReference type="NCBI Taxonomy" id="877466"/>
    <lineage>
        <taxon>Bacteria</taxon>
        <taxon>Bacillati</taxon>
        <taxon>Chloroflexota</taxon>
        <taxon>Thermoflexia</taxon>
        <taxon>Thermoflexales</taxon>
        <taxon>Thermoflexaceae</taxon>
        <taxon>Thermoflexus</taxon>
    </lineage>
</organism>
<reference evidence="8" key="1">
    <citation type="submission" date="2017-06" db="EMBL/GenBank/DDBJ databases">
        <authorList>
            <person name="Varghese N."/>
            <person name="Submissions S."/>
        </authorList>
    </citation>
    <scope>NUCLEOTIDE SEQUENCE [LARGE SCALE GENOMIC DNA]</scope>
    <source>
        <strain evidence="8">JAD2</strain>
    </source>
</reference>
<proteinExistence type="predicted"/>
<evidence type="ECO:0000256" key="3">
    <source>
        <dbReference type="ARBA" id="ARBA00022840"/>
    </source>
</evidence>
<dbReference type="GO" id="GO:0005524">
    <property type="term" value="F:ATP binding"/>
    <property type="evidence" value="ECO:0007669"/>
    <property type="project" value="UniProtKB-KW"/>
</dbReference>
<dbReference type="PROSITE" id="PS51733">
    <property type="entry name" value="BPL_LPL_CATALYTIC"/>
    <property type="match status" value="1"/>
</dbReference>
<protein>
    <recommendedName>
        <fullName evidence="5">biotin--[biotin carboxyl-carrier protein] ligase</fullName>
        <ecNumber evidence="5">6.3.4.15</ecNumber>
    </recommendedName>
</protein>
<dbReference type="InterPro" id="IPR003142">
    <property type="entry name" value="BPL_C"/>
</dbReference>
<dbReference type="EMBL" id="FYEK01000035">
    <property type="protein sequence ID" value="SNB68111.1"/>
    <property type="molecule type" value="Genomic_DNA"/>
</dbReference>
<dbReference type="NCBIfam" id="TIGR00121">
    <property type="entry name" value="birA_ligase"/>
    <property type="match status" value="1"/>
</dbReference>
<dbReference type="Gene3D" id="2.30.30.100">
    <property type="match status" value="1"/>
</dbReference>
<dbReference type="Pfam" id="PF02237">
    <property type="entry name" value="BPL_C"/>
    <property type="match status" value="1"/>
</dbReference>
<dbReference type="Pfam" id="PF03099">
    <property type="entry name" value="BPL_LplA_LipB"/>
    <property type="match status" value="1"/>
</dbReference>
<keyword evidence="3" id="KW-0067">ATP-binding</keyword>
<evidence type="ECO:0000256" key="2">
    <source>
        <dbReference type="ARBA" id="ARBA00022741"/>
    </source>
</evidence>
<dbReference type="CDD" id="cd16442">
    <property type="entry name" value="BPL"/>
    <property type="match status" value="1"/>
</dbReference>
<keyword evidence="4" id="KW-0092">Biotin</keyword>
<dbReference type="InterPro" id="IPR004143">
    <property type="entry name" value="BPL_LPL_catalytic"/>
</dbReference>
<evidence type="ECO:0000256" key="4">
    <source>
        <dbReference type="ARBA" id="ARBA00023267"/>
    </source>
</evidence>
<dbReference type="GO" id="GO:0005737">
    <property type="term" value="C:cytoplasm"/>
    <property type="evidence" value="ECO:0007669"/>
    <property type="project" value="TreeGrafter"/>
</dbReference>
<dbReference type="OrthoDB" id="9807064at2"/>
<dbReference type="EC" id="6.3.4.15" evidence="5"/>
<dbReference type="InParanoid" id="A0A212R7D7"/>
<dbReference type="InterPro" id="IPR004408">
    <property type="entry name" value="Biotin_CoA_COase_ligase"/>
</dbReference>
<gene>
    <name evidence="7" type="ORF">SAMN02746019_00002480</name>
</gene>
<evidence type="ECO:0000256" key="5">
    <source>
        <dbReference type="ARBA" id="ARBA00024227"/>
    </source>
</evidence>
<evidence type="ECO:0000313" key="7">
    <source>
        <dbReference type="EMBL" id="SNB68111.1"/>
    </source>
</evidence>
<dbReference type="InterPro" id="IPR045864">
    <property type="entry name" value="aa-tRNA-synth_II/BPL/LPL"/>
</dbReference>
<keyword evidence="8" id="KW-1185">Reference proteome</keyword>
<dbReference type="InterPro" id="IPR008988">
    <property type="entry name" value="Transcriptional_repressor_C"/>
</dbReference>
<name>A0A212R7D7_9CHLR</name>
<sequence length="266" mass="28736">MDWDPEEVRRLTEEIPWIREIYLYPEVGSTNDVARDLGDMGAPEGVAVLADAQTRGRGRAGRSWWTPPGHAIALSLLVRPRRPVADWPQLGMVAGLAAVEAVRGIGCPAGLKWPNDLMIPPVIGEVPSLAAWRKAGGILVESFPPAFAVIGIGINVNIWPEEIPPDLREILGSLSQTLGLPIPRLAVLKGLLRAFASLYLEWNAGARLVERWAAALIMLGRPVRVLTPEGACEGIAEGVDEGGGLRVRLPDGREQRFHAGEVSLRG</sequence>
<dbReference type="AlphaFoldDB" id="A0A212R7D7"/>
<evidence type="ECO:0000259" key="6">
    <source>
        <dbReference type="PROSITE" id="PS51733"/>
    </source>
</evidence>
<keyword evidence="1 7" id="KW-0436">Ligase</keyword>
<dbReference type="SUPFAM" id="SSF55681">
    <property type="entry name" value="Class II aaRS and biotin synthetases"/>
    <property type="match status" value="1"/>
</dbReference>
<evidence type="ECO:0000256" key="1">
    <source>
        <dbReference type="ARBA" id="ARBA00022598"/>
    </source>
</evidence>
<evidence type="ECO:0000313" key="8">
    <source>
        <dbReference type="Proteomes" id="UP000197025"/>
    </source>
</evidence>
<dbReference type="SUPFAM" id="SSF50037">
    <property type="entry name" value="C-terminal domain of transcriptional repressors"/>
    <property type="match status" value="1"/>
</dbReference>
<feature type="domain" description="BPL/LPL catalytic" evidence="6">
    <location>
        <begin position="13"/>
        <end position="203"/>
    </location>
</feature>
<dbReference type="GO" id="GO:0004077">
    <property type="term" value="F:biotin--[biotin carboxyl-carrier protein] ligase activity"/>
    <property type="evidence" value="ECO:0007669"/>
    <property type="project" value="UniProtKB-EC"/>
</dbReference>
<dbReference type="PANTHER" id="PTHR12835">
    <property type="entry name" value="BIOTIN PROTEIN LIGASE"/>
    <property type="match status" value="1"/>
</dbReference>
<dbReference type="PANTHER" id="PTHR12835:SF5">
    <property type="entry name" value="BIOTIN--PROTEIN LIGASE"/>
    <property type="match status" value="1"/>
</dbReference>
<dbReference type="FunCoup" id="A0A212R7D7">
    <property type="interactions" value="359"/>
</dbReference>
<accession>A0A212R7D7</accession>
<keyword evidence="2" id="KW-0547">Nucleotide-binding</keyword>
<dbReference type="Proteomes" id="UP000197025">
    <property type="component" value="Unassembled WGS sequence"/>
</dbReference>